<dbReference type="InterPro" id="IPR025659">
    <property type="entry name" value="Tubby-like_C"/>
</dbReference>
<dbReference type="PANTHER" id="PTHR31087:SF131">
    <property type="entry name" value="TRANSLATION INITIATION FACTOR 2B FAMILY PROTEIN, PUTATIVE, EXPRESSED-RELATED"/>
    <property type="match status" value="1"/>
</dbReference>
<organism evidence="2 3">
    <name type="scientific">Acorus gramineus</name>
    <name type="common">Dwarf sweet flag</name>
    <dbReference type="NCBI Taxonomy" id="55184"/>
    <lineage>
        <taxon>Eukaryota</taxon>
        <taxon>Viridiplantae</taxon>
        <taxon>Streptophyta</taxon>
        <taxon>Embryophyta</taxon>
        <taxon>Tracheophyta</taxon>
        <taxon>Spermatophyta</taxon>
        <taxon>Magnoliopsida</taxon>
        <taxon>Liliopsida</taxon>
        <taxon>Acoraceae</taxon>
        <taxon>Acorus</taxon>
    </lineage>
</organism>
<comment type="caution">
    <text evidence="2">The sequence shown here is derived from an EMBL/GenBank/DDBJ whole genome shotgun (WGS) entry which is preliminary data.</text>
</comment>
<evidence type="ECO:0000313" key="3">
    <source>
        <dbReference type="Proteomes" id="UP001179952"/>
    </source>
</evidence>
<evidence type="ECO:0000313" key="2">
    <source>
        <dbReference type="EMBL" id="KAK1271752.1"/>
    </source>
</evidence>
<dbReference type="PANTHER" id="PTHR31087">
    <property type="match status" value="1"/>
</dbReference>
<dbReference type="Proteomes" id="UP001179952">
    <property type="component" value="Unassembled WGS sequence"/>
</dbReference>
<sequence length="208" mass="22815">MTKVHPNISAESRTPPPSVAAAIGVGEVETPPEVLTVWKKSLLFNCNGFTVFDAKGNLAFRVDNYVSDNRGEIVLMDSSGKPLLTFRRKKLSLGDHWVVYNGEEHSNPLFSVKKHVTFLNSKSLAHVTPCGGGAARGFFIEGSYTRRSCSVYDDSRRQVAEIRRKEATAGGVRFGVDVFRLVVRPGIDVTVAMAVVILLEQMFGSRKG</sequence>
<dbReference type="InterPro" id="IPR038595">
    <property type="entry name" value="LOR_sf"/>
</dbReference>
<dbReference type="Pfam" id="PF04525">
    <property type="entry name" value="LOR"/>
    <property type="match status" value="1"/>
</dbReference>
<dbReference type="InterPro" id="IPR007612">
    <property type="entry name" value="LOR"/>
</dbReference>
<proteinExistence type="inferred from homology"/>
<name>A0AAV9B5F7_ACOGR</name>
<reference evidence="2" key="1">
    <citation type="journal article" date="2023" name="Nat. Commun.">
        <title>Diploid and tetraploid genomes of Acorus and the evolution of monocots.</title>
        <authorList>
            <person name="Ma L."/>
            <person name="Liu K.W."/>
            <person name="Li Z."/>
            <person name="Hsiao Y.Y."/>
            <person name="Qi Y."/>
            <person name="Fu T."/>
            <person name="Tang G.D."/>
            <person name="Zhang D."/>
            <person name="Sun W.H."/>
            <person name="Liu D.K."/>
            <person name="Li Y."/>
            <person name="Chen G.Z."/>
            <person name="Liu X.D."/>
            <person name="Liao X.Y."/>
            <person name="Jiang Y.T."/>
            <person name="Yu X."/>
            <person name="Hao Y."/>
            <person name="Huang J."/>
            <person name="Zhao X.W."/>
            <person name="Ke S."/>
            <person name="Chen Y.Y."/>
            <person name="Wu W.L."/>
            <person name="Hsu J.L."/>
            <person name="Lin Y.F."/>
            <person name="Huang M.D."/>
            <person name="Li C.Y."/>
            <person name="Huang L."/>
            <person name="Wang Z.W."/>
            <person name="Zhao X."/>
            <person name="Zhong W.Y."/>
            <person name="Peng D.H."/>
            <person name="Ahmad S."/>
            <person name="Lan S."/>
            <person name="Zhang J.S."/>
            <person name="Tsai W.C."/>
            <person name="Van de Peer Y."/>
            <person name="Liu Z.J."/>
        </authorList>
    </citation>
    <scope>NUCLEOTIDE SEQUENCE</scope>
    <source>
        <strain evidence="2">SCP</strain>
    </source>
</reference>
<evidence type="ECO:0000256" key="1">
    <source>
        <dbReference type="ARBA" id="ARBA00005437"/>
    </source>
</evidence>
<comment type="similarity">
    <text evidence="1">Belongs to the LOR family.</text>
</comment>
<dbReference type="SUPFAM" id="SSF54518">
    <property type="entry name" value="Tubby C-terminal domain-like"/>
    <property type="match status" value="1"/>
</dbReference>
<dbReference type="EMBL" id="JAUJYN010000005">
    <property type="protein sequence ID" value="KAK1271752.1"/>
    <property type="molecule type" value="Genomic_DNA"/>
</dbReference>
<dbReference type="Gene3D" id="2.40.160.200">
    <property type="entry name" value="LURP1-related"/>
    <property type="match status" value="1"/>
</dbReference>
<dbReference type="AlphaFoldDB" id="A0AAV9B5F7"/>
<reference evidence="2" key="2">
    <citation type="submission" date="2023-06" db="EMBL/GenBank/DDBJ databases">
        <authorList>
            <person name="Ma L."/>
            <person name="Liu K.-W."/>
            <person name="Li Z."/>
            <person name="Hsiao Y.-Y."/>
            <person name="Qi Y."/>
            <person name="Fu T."/>
            <person name="Tang G."/>
            <person name="Zhang D."/>
            <person name="Sun W.-H."/>
            <person name="Liu D.-K."/>
            <person name="Li Y."/>
            <person name="Chen G.-Z."/>
            <person name="Liu X.-D."/>
            <person name="Liao X.-Y."/>
            <person name="Jiang Y.-T."/>
            <person name="Yu X."/>
            <person name="Hao Y."/>
            <person name="Huang J."/>
            <person name="Zhao X.-W."/>
            <person name="Ke S."/>
            <person name="Chen Y.-Y."/>
            <person name="Wu W.-L."/>
            <person name="Hsu J.-L."/>
            <person name="Lin Y.-F."/>
            <person name="Huang M.-D."/>
            <person name="Li C.-Y."/>
            <person name="Huang L."/>
            <person name="Wang Z.-W."/>
            <person name="Zhao X."/>
            <person name="Zhong W.-Y."/>
            <person name="Peng D.-H."/>
            <person name="Ahmad S."/>
            <person name="Lan S."/>
            <person name="Zhang J.-S."/>
            <person name="Tsai W.-C."/>
            <person name="Van De Peer Y."/>
            <person name="Liu Z.-J."/>
        </authorList>
    </citation>
    <scope>NUCLEOTIDE SEQUENCE</scope>
    <source>
        <strain evidence="2">SCP</strain>
        <tissue evidence="2">Leaves</tissue>
    </source>
</reference>
<keyword evidence="3" id="KW-1185">Reference proteome</keyword>
<accession>A0AAV9B5F7</accession>
<protein>
    <submittedName>
        <fullName evidence="2">Protein LURP-one-related 8</fullName>
    </submittedName>
</protein>
<gene>
    <name evidence="2" type="ORF">QJS04_geneDACA022630</name>
</gene>